<keyword evidence="3" id="KW-1185">Reference proteome</keyword>
<evidence type="ECO:0000313" key="2">
    <source>
        <dbReference type="EMBL" id="EDP99859.1"/>
    </source>
</evidence>
<evidence type="ECO:0000313" key="3">
    <source>
        <dbReference type="Proteomes" id="UP000005839"/>
    </source>
</evidence>
<dbReference type="AlphaFoldDB" id="A9DFU3"/>
<sequence>MVIVGIKGQQILEKLNYLVIFSLVATHFIFAGV</sequence>
<organism evidence="2 3">
    <name type="scientific">Shewanella benthica KT99</name>
    <dbReference type="NCBI Taxonomy" id="314608"/>
    <lineage>
        <taxon>Bacteria</taxon>
        <taxon>Pseudomonadati</taxon>
        <taxon>Pseudomonadota</taxon>
        <taxon>Gammaproteobacteria</taxon>
        <taxon>Alteromonadales</taxon>
        <taxon>Shewanellaceae</taxon>
        <taxon>Shewanella</taxon>
    </lineage>
</organism>
<keyword evidence="1" id="KW-0472">Membrane</keyword>
<comment type="caution">
    <text evidence="2">The sequence shown here is derived from an EMBL/GenBank/DDBJ whole genome shotgun (WGS) entry which is preliminary data.</text>
</comment>
<accession>A9DFU3</accession>
<dbReference type="STRING" id="314608.KT99_01539"/>
<dbReference type="Proteomes" id="UP000005839">
    <property type="component" value="Unassembled WGS sequence"/>
</dbReference>
<dbReference type="EMBL" id="ABIC01000030">
    <property type="protein sequence ID" value="EDP99859.1"/>
    <property type="molecule type" value="Genomic_DNA"/>
</dbReference>
<reference evidence="2 3" key="1">
    <citation type="submission" date="2007-10" db="EMBL/GenBank/DDBJ databases">
        <authorList>
            <person name="Yayanos A."/>
            <person name="Ferriera S."/>
            <person name="Johnson J."/>
            <person name="Kravitz S."/>
            <person name="Halpern A."/>
            <person name="Remington K."/>
            <person name="Beeson K."/>
            <person name="Tran B."/>
            <person name="Rogers Y.-H."/>
            <person name="Friedman R."/>
            <person name="Venter J.C."/>
        </authorList>
    </citation>
    <scope>NUCLEOTIDE SEQUENCE [LARGE SCALE GENOMIC DNA]</scope>
    <source>
        <strain evidence="2 3">KT99</strain>
    </source>
</reference>
<keyword evidence="1" id="KW-1133">Transmembrane helix</keyword>
<protein>
    <submittedName>
        <fullName evidence="2">Uncharacterized protein</fullName>
    </submittedName>
</protein>
<proteinExistence type="predicted"/>
<evidence type="ECO:0000256" key="1">
    <source>
        <dbReference type="SAM" id="Phobius"/>
    </source>
</evidence>
<feature type="transmembrane region" description="Helical" evidence="1">
    <location>
        <begin position="15"/>
        <end position="32"/>
    </location>
</feature>
<gene>
    <name evidence="2" type="ORF">KT99_01539</name>
</gene>
<keyword evidence="1" id="KW-0812">Transmembrane</keyword>
<name>A9DFU3_9GAMM</name>